<feature type="chain" id="PRO_5015648234" evidence="1">
    <location>
        <begin position="19"/>
        <end position="94"/>
    </location>
</feature>
<gene>
    <name evidence="2" type="ORF">BS50DRAFT_547000</name>
</gene>
<dbReference type="Proteomes" id="UP000240883">
    <property type="component" value="Unassembled WGS sequence"/>
</dbReference>
<reference evidence="2 3" key="1">
    <citation type="journal article" date="2018" name="Front. Microbiol.">
        <title>Genome-Wide Analysis of Corynespora cassiicola Leaf Fall Disease Putative Effectors.</title>
        <authorList>
            <person name="Lopez D."/>
            <person name="Ribeiro S."/>
            <person name="Label P."/>
            <person name="Fumanal B."/>
            <person name="Venisse J.S."/>
            <person name="Kohler A."/>
            <person name="de Oliveira R.R."/>
            <person name="Labutti K."/>
            <person name="Lipzen A."/>
            <person name="Lail K."/>
            <person name="Bauer D."/>
            <person name="Ohm R.A."/>
            <person name="Barry K.W."/>
            <person name="Spatafora J."/>
            <person name="Grigoriev I.V."/>
            <person name="Martin F.M."/>
            <person name="Pujade-Renaud V."/>
        </authorList>
    </citation>
    <scope>NUCLEOTIDE SEQUENCE [LARGE SCALE GENOMIC DNA]</scope>
    <source>
        <strain evidence="2 3">Philippines</strain>
    </source>
</reference>
<accession>A0A2T2P1M0</accession>
<dbReference type="EMBL" id="KZ678131">
    <property type="protein sequence ID" value="PSN71552.1"/>
    <property type="molecule type" value="Genomic_DNA"/>
</dbReference>
<evidence type="ECO:0000256" key="1">
    <source>
        <dbReference type="SAM" id="SignalP"/>
    </source>
</evidence>
<feature type="signal peptide" evidence="1">
    <location>
        <begin position="1"/>
        <end position="18"/>
    </location>
</feature>
<keyword evidence="3" id="KW-1185">Reference proteome</keyword>
<sequence length="94" mass="10359">MKIVKLGLVGLWVAGAVGQQTAECTRELARTDECADVINANACYNKYRFRDTQTLSCIDGKDNKERSRKACKCCSCVGAVMCSWVDKNRLCTAT</sequence>
<organism evidence="2 3">
    <name type="scientific">Corynespora cassiicola Philippines</name>
    <dbReference type="NCBI Taxonomy" id="1448308"/>
    <lineage>
        <taxon>Eukaryota</taxon>
        <taxon>Fungi</taxon>
        <taxon>Dikarya</taxon>
        <taxon>Ascomycota</taxon>
        <taxon>Pezizomycotina</taxon>
        <taxon>Dothideomycetes</taxon>
        <taxon>Pleosporomycetidae</taxon>
        <taxon>Pleosporales</taxon>
        <taxon>Corynesporascaceae</taxon>
        <taxon>Corynespora</taxon>
    </lineage>
</organism>
<evidence type="ECO:0000313" key="3">
    <source>
        <dbReference type="Proteomes" id="UP000240883"/>
    </source>
</evidence>
<proteinExistence type="predicted"/>
<protein>
    <submittedName>
        <fullName evidence="2">Uncharacterized protein</fullName>
    </submittedName>
</protein>
<name>A0A2T2P1M0_CORCC</name>
<evidence type="ECO:0000313" key="2">
    <source>
        <dbReference type="EMBL" id="PSN71552.1"/>
    </source>
</evidence>
<keyword evidence="1" id="KW-0732">Signal</keyword>
<dbReference type="OrthoDB" id="5194348at2759"/>
<dbReference type="AlphaFoldDB" id="A0A2T2P1M0"/>